<protein>
    <submittedName>
        <fullName evidence="8">Cytochrome b/b6 domain-containing protein</fullName>
    </submittedName>
</protein>
<evidence type="ECO:0000256" key="2">
    <source>
        <dbReference type="ARBA" id="ARBA00022475"/>
    </source>
</evidence>
<evidence type="ECO:0000313" key="9">
    <source>
        <dbReference type="Proteomes" id="UP001139104"/>
    </source>
</evidence>
<organism evidence="8 9">
    <name type="scientific">Candidatus Rhodoblastus alkanivorans</name>
    <dbReference type="NCBI Taxonomy" id="2954117"/>
    <lineage>
        <taxon>Bacteria</taxon>
        <taxon>Pseudomonadati</taxon>
        <taxon>Pseudomonadota</taxon>
        <taxon>Alphaproteobacteria</taxon>
        <taxon>Hyphomicrobiales</taxon>
        <taxon>Rhodoblastaceae</taxon>
        <taxon>Rhodoblastus</taxon>
    </lineage>
</organism>
<dbReference type="InterPro" id="IPR011577">
    <property type="entry name" value="Cyt_b561_bac/Ni-Hgenase"/>
</dbReference>
<dbReference type="Gene3D" id="1.20.950.20">
    <property type="entry name" value="Transmembrane di-heme cytochromes, Chain C"/>
    <property type="match status" value="1"/>
</dbReference>
<dbReference type="Proteomes" id="UP001139104">
    <property type="component" value="Unassembled WGS sequence"/>
</dbReference>
<sequence>MAAPAMTGQAGGVTPPATVAVWDPFVRLFHWSLVALFTIAFVTGDEIAWLHLWAGYAIASLVILRIIWGFVGPRHARFANFLRPLGDVLAFLRQSLRLKAPRHIGHNPAGGYMILVMFGLLTYLTMTGMLLTTDAFWGSHLLKEAHEAGAYAMVGLVALHLAGVALASVEHGENLVRAMVTGRKRAPDEKTIR</sequence>
<dbReference type="Pfam" id="PF01292">
    <property type="entry name" value="Ni_hydr_CYTB"/>
    <property type="match status" value="1"/>
</dbReference>
<proteinExistence type="predicted"/>
<name>A0ABS9Z486_9HYPH</name>
<keyword evidence="3 6" id="KW-0812">Transmembrane</keyword>
<feature type="transmembrane region" description="Helical" evidence="6">
    <location>
        <begin position="25"/>
        <end position="44"/>
    </location>
</feature>
<keyword evidence="9" id="KW-1185">Reference proteome</keyword>
<feature type="domain" description="Cytochrome b561 bacterial/Ni-hydrogenase" evidence="7">
    <location>
        <begin position="21"/>
        <end position="182"/>
    </location>
</feature>
<keyword evidence="2" id="KW-1003">Cell membrane</keyword>
<dbReference type="PANTHER" id="PTHR30485">
    <property type="entry name" value="NI/FE-HYDROGENASE 1 B-TYPE CYTOCHROME SUBUNIT"/>
    <property type="match status" value="1"/>
</dbReference>
<evidence type="ECO:0000256" key="6">
    <source>
        <dbReference type="SAM" id="Phobius"/>
    </source>
</evidence>
<evidence type="ECO:0000256" key="5">
    <source>
        <dbReference type="ARBA" id="ARBA00023136"/>
    </source>
</evidence>
<dbReference type="SUPFAM" id="SSF81342">
    <property type="entry name" value="Transmembrane di-heme cytochromes"/>
    <property type="match status" value="1"/>
</dbReference>
<feature type="transmembrane region" description="Helical" evidence="6">
    <location>
        <begin position="109"/>
        <end position="130"/>
    </location>
</feature>
<evidence type="ECO:0000256" key="3">
    <source>
        <dbReference type="ARBA" id="ARBA00022692"/>
    </source>
</evidence>
<dbReference type="RefSeq" id="WP_243066026.1">
    <property type="nucleotide sequence ID" value="NZ_JAIVFK010000029.1"/>
</dbReference>
<dbReference type="PANTHER" id="PTHR30485:SF2">
    <property type="entry name" value="BLL0597 PROTEIN"/>
    <property type="match status" value="1"/>
</dbReference>
<comment type="caution">
    <text evidence="8">The sequence shown here is derived from an EMBL/GenBank/DDBJ whole genome shotgun (WGS) entry which is preliminary data.</text>
</comment>
<evidence type="ECO:0000259" key="7">
    <source>
        <dbReference type="Pfam" id="PF01292"/>
    </source>
</evidence>
<evidence type="ECO:0000256" key="1">
    <source>
        <dbReference type="ARBA" id="ARBA00004651"/>
    </source>
</evidence>
<accession>A0ABS9Z486</accession>
<dbReference type="EMBL" id="JAIVFP010000001">
    <property type="protein sequence ID" value="MCI4681992.1"/>
    <property type="molecule type" value="Genomic_DNA"/>
</dbReference>
<feature type="transmembrane region" description="Helical" evidence="6">
    <location>
        <begin position="150"/>
        <end position="169"/>
    </location>
</feature>
<feature type="transmembrane region" description="Helical" evidence="6">
    <location>
        <begin position="50"/>
        <end position="71"/>
    </location>
</feature>
<gene>
    <name evidence="8" type="ORF">K2U94_04310</name>
</gene>
<dbReference type="InterPro" id="IPR016174">
    <property type="entry name" value="Di-haem_cyt_TM"/>
</dbReference>
<evidence type="ECO:0000256" key="4">
    <source>
        <dbReference type="ARBA" id="ARBA00022989"/>
    </source>
</evidence>
<evidence type="ECO:0000313" key="8">
    <source>
        <dbReference type="EMBL" id="MCI4681992.1"/>
    </source>
</evidence>
<dbReference type="InterPro" id="IPR051542">
    <property type="entry name" value="Hydrogenase_cytochrome"/>
</dbReference>
<comment type="subcellular location">
    <subcellularLocation>
        <location evidence="1">Cell membrane</location>
        <topology evidence="1">Multi-pass membrane protein</topology>
    </subcellularLocation>
</comment>
<keyword evidence="5 6" id="KW-0472">Membrane</keyword>
<reference evidence="8" key="1">
    <citation type="journal article" date="2022" name="ISME J.">
        <title>Identification of active gaseous-alkane degraders at natural gas seeps.</title>
        <authorList>
            <person name="Farhan Ul Haque M."/>
            <person name="Hernandez M."/>
            <person name="Crombie A.T."/>
            <person name="Murrell J.C."/>
        </authorList>
    </citation>
    <scope>NUCLEOTIDE SEQUENCE</scope>
    <source>
        <strain evidence="8">PC2</strain>
    </source>
</reference>
<keyword evidence="4 6" id="KW-1133">Transmembrane helix</keyword>